<gene>
    <name evidence="2" type="ORF">CKF54_07560</name>
</gene>
<protein>
    <recommendedName>
        <fullName evidence="4">Capsular polysaccharide export protein</fullName>
    </recommendedName>
</protein>
<evidence type="ECO:0000313" key="2">
    <source>
        <dbReference type="EMBL" id="RIY31127.1"/>
    </source>
</evidence>
<evidence type="ECO:0008006" key="4">
    <source>
        <dbReference type="Google" id="ProtNLM"/>
    </source>
</evidence>
<dbReference type="InterPro" id="IPR007833">
    <property type="entry name" value="Capsule_polysaccharide_synth"/>
</dbReference>
<evidence type="ECO:0000313" key="3">
    <source>
        <dbReference type="Proteomes" id="UP000265691"/>
    </source>
</evidence>
<keyword evidence="3" id="KW-1185">Reference proteome</keyword>
<dbReference type="AlphaFoldDB" id="A0A3A1Y4P0"/>
<comment type="caution">
    <text evidence="2">The sequence shown here is derived from an EMBL/GenBank/DDBJ whole genome shotgun (WGS) entry which is preliminary data.</text>
</comment>
<proteinExistence type="predicted"/>
<dbReference type="Pfam" id="PF05159">
    <property type="entry name" value="Capsule_synth"/>
    <property type="match status" value="2"/>
</dbReference>
<organism evidence="2 3">
    <name type="scientific">Psittacicella hinzii</name>
    <dbReference type="NCBI Taxonomy" id="2028575"/>
    <lineage>
        <taxon>Bacteria</taxon>
        <taxon>Pseudomonadati</taxon>
        <taxon>Pseudomonadota</taxon>
        <taxon>Gammaproteobacteria</taxon>
        <taxon>Pasteurellales</taxon>
        <taxon>Psittacicellaceae</taxon>
        <taxon>Psittacicella</taxon>
    </lineage>
</organism>
<keyword evidence="1" id="KW-0175">Coiled coil</keyword>
<dbReference type="EMBL" id="NRHC01000129">
    <property type="protein sequence ID" value="RIY31127.1"/>
    <property type="molecule type" value="Genomic_DNA"/>
</dbReference>
<dbReference type="GO" id="GO:0015774">
    <property type="term" value="P:polysaccharide transport"/>
    <property type="evidence" value="ECO:0007669"/>
    <property type="project" value="InterPro"/>
</dbReference>
<dbReference type="CDD" id="cd16439">
    <property type="entry name" value="beta_Kdo_transferase_KpsC_2"/>
    <property type="match status" value="1"/>
</dbReference>
<accession>A0A3A1Y4P0</accession>
<dbReference type="Proteomes" id="UP000265691">
    <property type="component" value="Unassembled WGS sequence"/>
</dbReference>
<name>A0A3A1Y4P0_9GAMM</name>
<dbReference type="RefSeq" id="WP_119525747.1">
    <property type="nucleotide sequence ID" value="NZ_NRHC01000129.1"/>
</dbReference>
<sequence length="793" mass="89490">MPSISYSFSRKLIKTARTLFPELELSYVAYPSKVKQALLSQAKAQASQAQVNQAQKIQASQANQASQGSSEVQPQTTAKAIVLAGKTCAQFTPSVAEVRLDPVTLVGWGYRPTTTKARALAQEYQASYLALEDGFIRSYDLGVNGSTPLSIVYDHLGIYYDLTKPSRLEQLIFQEASEDECAQAQQVQDYILAHALSKYNHAPDLTLAQAQAWGYDSNKQISLVVDQTYQDMAVVYGQANEQTFAQMLQTALEQNPDGEVWLKVHPDVLTGKKQGYFKEVPARVRFISQDCNPQSLLKFVDKVYVVTSQLGFEALIAGKQVHTFGACWYAGWGLTQDYHPFIAELVNQGERRCAKSLNELVLAAYLRYPRYANPATGEEGNIWQVLTYLAQQRAYHAKLQGELYALDMSFWKRAVLKPFLPAGVKFTTREKLAKILSKQTAKLNQKENLKAQKLQQEQKELGEQKNNREQQSIELQNKEQQHKATLLLWGQGKAPQLELAQQYQLPVVRIEDGFIRSVGLGSNLVAPLSLVLDGKGIYFNSQTTSDLEDICQNYQFAPYELAQAQVLQAELISQKIAKYNVGEQSIDFKRGAGKRLILVPGQVEDDASLAYGSPEIRSNLTLLQKVRELNPEAYIIYKPHPDVVSKNRLGDHSLEKVQQYADEQIEQANILDCIAQVDEVHTMTSLAGFEALLRGKQVHCYGIPFYAGWGLTTDHLPCDRRSRRLTLEQLMAATLLVYPLYKLPNQREFTQALDAVTFLSLQRQRLKGVTPIKRNWLAKQFSKIYQLYRAWRY</sequence>
<evidence type="ECO:0000256" key="1">
    <source>
        <dbReference type="SAM" id="Coils"/>
    </source>
</evidence>
<dbReference type="GO" id="GO:0000271">
    <property type="term" value="P:polysaccharide biosynthetic process"/>
    <property type="evidence" value="ECO:0007669"/>
    <property type="project" value="InterPro"/>
</dbReference>
<reference evidence="2 3" key="1">
    <citation type="submission" date="2017-08" db="EMBL/GenBank/DDBJ databases">
        <title>Reclassification of Bisgaard taxon 37 and 44.</title>
        <authorList>
            <person name="Christensen H."/>
        </authorList>
    </citation>
    <scope>NUCLEOTIDE SEQUENCE [LARGE SCALE GENOMIC DNA]</scope>
    <source>
        <strain evidence="2 3">B96_3</strain>
    </source>
</reference>
<dbReference type="OrthoDB" id="543755at2"/>
<dbReference type="CDD" id="cd16440">
    <property type="entry name" value="beta_Kdo_transferase_KpsC_1"/>
    <property type="match status" value="1"/>
</dbReference>
<feature type="coiled-coil region" evidence="1">
    <location>
        <begin position="444"/>
        <end position="481"/>
    </location>
</feature>